<evidence type="ECO:0000313" key="2">
    <source>
        <dbReference type="Proteomes" id="UP000822688"/>
    </source>
</evidence>
<dbReference type="EMBL" id="CM026426">
    <property type="protein sequence ID" value="KAG0574731.1"/>
    <property type="molecule type" value="Genomic_DNA"/>
</dbReference>
<reference evidence="1" key="1">
    <citation type="submission" date="2020-06" db="EMBL/GenBank/DDBJ databases">
        <title>WGS assembly of Ceratodon purpureus strain R40.</title>
        <authorList>
            <person name="Carey S.B."/>
            <person name="Jenkins J."/>
            <person name="Shu S."/>
            <person name="Lovell J.T."/>
            <person name="Sreedasyam A."/>
            <person name="Maumus F."/>
            <person name="Tiley G.P."/>
            <person name="Fernandez-Pozo N."/>
            <person name="Barry K."/>
            <person name="Chen C."/>
            <person name="Wang M."/>
            <person name="Lipzen A."/>
            <person name="Daum C."/>
            <person name="Saski C.A."/>
            <person name="Payton A.C."/>
            <person name="Mcbreen J.C."/>
            <person name="Conrad R.E."/>
            <person name="Kollar L.M."/>
            <person name="Olsson S."/>
            <person name="Huttunen S."/>
            <person name="Landis J.B."/>
            <person name="Wickett N.J."/>
            <person name="Johnson M.G."/>
            <person name="Rensing S.A."/>
            <person name="Grimwood J."/>
            <person name="Schmutz J."/>
            <person name="Mcdaniel S.F."/>
        </authorList>
    </citation>
    <scope>NUCLEOTIDE SEQUENCE</scope>
    <source>
        <strain evidence="1">R40</strain>
    </source>
</reference>
<dbReference type="Proteomes" id="UP000822688">
    <property type="component" value="Chromosome V"/>
</dbReference>
<name>A0A8T0HVK2_CERPU</name>
<dbReference type="AlphaFoldDB" id="A0A8T0HVK2"/>
<protein>
    <submittedName>
        <fullName evidence="1">Uncharacterized protein</fullName>
    </submittedName>
</protein>
<accession>A0A8T0HVK2</accession>
<keyword evidence="2" id="KW-1185">Reference proteome</keyword>
<evidence type="ECO:0000313" key="1">
    <source>
        <dbReference type="EMBL" id="KAG0574731.1"/>
    </source>
</evidence>
<sequence length="114" mass="12576">MIGDANLLVQPILSWRDLRNLCRTSSTTTPSSLGYSGSSFDENEPCHLSEGIFDDAMPCTYSAEDSSAKIADSTCHICNDMFHGCHASSLKTPSQGNLATMGRFKHECYYVHQY</sequence>
<proteinExistence type="predicted"/>
<organism evidence="1 2">
    <name type="scientific">Ceratodon purpureus</name>
    <name type="common">Fire moss</name>
    <name type="synonym">Dicranum purpureum</name>
    <dbReference type="NCBI Taxonomy" id="3225"/>
    <lineage>
        <taxon>Eukaryota</taxon>
        <taxon>Viridiplantae</taxon>
        <taxon>Streptophyta</taxon>
        <taxon>Embryophyta</taxon>
        <taxon>Bryophyta</taxon>
        <taxon>Bryophytina</taxon>
        <taxon>Bryopsida</taxon>
        <taxon>Dicranidae</taxon>
        <taxon>Pseudoditrichales</taxon>
        <taxon>Ditrichaceae</taxon>
        <taxon>Ceratodon</taxon>
    </lineage>
</organism>
<comment type="caution">
    <text evidence="1">The sequence shown here is derived from an EMBL/GenBank/DDBJ whole genome shotgun (WGS) entry which is preliminary data.</text>
</comment>
<gene>
    <name evidence="1" type="ORF">KC19_VG286200</name>
</gene>